<dbReference type="PROSITE" id="PS50305">
    <property type="entry name" value="SIRTUIN"/>
    <property type="match status" value="1"/>
</dbReference>
<protein>
    <recommendedName>
        <fullName evidence="1">protein acetyllysine N-acetyltransferase</fullName>
        <ecNumber evidence="1">2.3.1.286</ecNumber>
    </recommendedName>
</protein>
<reference evidence="9" key="1">
    <citation type="submission" date="2020-08" db="EMBL/GenBank/DDBJ databases">
        <title>Multicomponent nature underlies the extraordinary mechanical properties of spider dragline silk.</title>
        <authorList>
            <person name="Kono N."/>
            <person name="Nakamura H."/>
            <person name="Mori M."/>
            <person name="Yoshida Y."/>
            <person name="Ohtoshi R."/>
            <person name="Malay A.D."/>
            <person name="Moran D.A.P."/>
            <person name="Tomita M."/>
            <person name="Numata K."/>
            <person name="Arakawa K."/>
        </authorList>
    </citation>
    <scope>NUCLEOTIDE SEQUENCE</scope>
</reference>
<keyword evidence="10" id="KW-1185">Reference proteome</keyword>
<dbReference type="GO" id="GO:0000122">
    <property type="term" value="P:negative regulation of transcription by RNA polymerase II"/>
    <property type="evidence" value="ECO:0007669"/>
    <property type="project" value="TreeGrafter"/>
</dbReference>
<organism evidence="9 10">
    <name type="scientific">Nephila pilipes</name>
    <name type="common">Giant wood spider</name>
    <name type="synonym">Nephila maculata</name>
    <dbReference type="NCBI Taxonomy" id="299642"/>
    <lineage>
        <taxon>Eukaryota</taxon>
        <taxon>Metazoa</taxon>
        <taxon>Ecdysozoa</taxon>
        <taxon>Arthropoda</taxon>
        <taxon>Chelicerata</taxon>
        <taxon>Arachnida</taxon>
        <taxon>Araneae</taxon>
        <taxon>Araneomorphae</taxon>
        <taxon>Entelegynae</taxon>
        <taxon>Araneoidea</taxon>
        <taxon>Nephilidae</taxon>
        <taxon>Nephila</taxon>
    </lineage>
</organism>
<dbReference type="PANTHER" id="PTHR11085:SF12">
    <property type="entry name" value="NAD-DEPENDENT PROTEIN DEACYLASE SIRTUIN-6"/>
    <property type="match status" value="1"/>
</dbReference>
<dbReference type="GO" id="GO:0046969">
    <property type="term" value="F:histone H3K9 deacetylase activity, NAD-dependent"/>
    <property type="evidence" value="ECO:0007669"/>
    <property type="project" value="TreeGrafter"/>
</dbReference>
<feature type="binding site" evidence="7">
    <location>
        <position position="144"/>
    </location>
    <ligand>
        <name>Zn(2+)</name>
        <dbReference type="ChEBI" id="CHEBI:29105"/>
    </ligand>
</feature>
<keyword evidence="2" id="KW-0808">Transferase</keyword>
<dbReference type="EMBL" id="BMAW01000852">
    <property type="protein sequence ID" value="GFS71038.1"/>
    <property type="molecule type" value="Genomic_DNA"/>
</dbReference>
<comment type="caution">
    <text evidence="9">The sequence shown here is derived from an EMBL/GenBank/DDBJ whole genome shotgun (WGS) entry which is preliminary data.</text>
</comment>
<evidence type="ECO:0000256" key="7">
    <source>
        <dbReference type="PROSITE-ProRule" id="PRU00236"/>
    </source>
</evidence>
<dbReference type="InterPro" id="IPR029035">
    <property type="entry name" value="DHS-like_NAD/FAD-binding_dom"/>
</dbReference>
<evidence type="ECO:0000256" key="4">
    <source>
        <dbReference type="ARBA" id="ARBA00022833"/>
    </source>
</evidence>
<proteinExistence type="inferred from homology"/>
<evidence type="ECO:0000256" key="1">
    <source>
        <dbReference type="ARBA" id="ARBA00012928"/>
    </source>
</evidence>
<dbReference type="GO" id="GO:0005634">
    <property type="term" value="C:nucleus"/>
    <property type="evidence" value="ECO:0007669"/>
    <property type="project" value="TreeGrafter"/>
</dbReference>
<dbReference type="EC" id="2.3.1.286" evidence="1"/>
<keyword evidence="4 7" id="KW-0862">Zinc</keyword>
<evidence type="ECO:0000313" key="9">
    <source>
        <dbReference type="EMBL" id="GFS71038.1"/>
    </source>
</evidence>
<dbReference type="Proteomes" id="UP000887013">
    <property type="component" value="Unassembled WGS sequence"/>
</dbReference>
<evidence type="ECO:0000256" key="6">
    <source>
        <dbReference type="ARBA" id="ARBA00038170"/>
    </source>
</evidence>
<dbReference type="Gene3D" id="3.40.50.1220">
    <property type="entry name" value="TPP-binding domain"/>
    <property type="match status" value="1"/>
</dbReference>
<evidence type="ECO:0000256" key="5">
    <source>
        <dbReference type="ARBA" id="ARBA00023027"/>
    </source>
</evidence>
<keyword evidence="3 7" id="KW-0479">Metal-binding</keyword>
<keyword evidence="5" id="KW-0520">NAD</keyword>
<dbReference type="InterPro" id="IPR050134">
    <property type="entry name" value="NAD-dep_sirtuin_deacylases"/>
</dbReference>
<accession>A0A8X6MPH3</accession>
<dbReference type="InterPro" id="IPR003000">
    <property type="entry name" value="Sirtuin"/>
</dbReference>
<dbReference type="GO" id="GO:0046872">
    <property type="term" value="F:metal ion binding"/>
    <property type="evidence" value="ECO:0007669"/>
    <property type="project" value="UniProtKB-KW"/>
</dbReference>
<dbReference type="Pfam" id="PF02146">
    <property type="entry name" value="SIR2"/>
    <property type="match status" value="1"/>
</dbReference>
<evidence type="ECO:0000256" key="3">
    <source>
        <dbReference type="ARBA" id="ARBA00022723"/>
    </source>
</evidence>
<feature type="binding site" evidence="7">
    <location>
        <position position="166"/>
    </location>
    <ligand>
        <name>Zn(2+)</name>
        <dbReference type="ChEBI" id="CHEBI:29105"/>
    </ligand>
</feature>
<sequence>MSCIYAVGLSKYEDKGVCGLKEIHDAPSLLDEKVNKLAKMIKEAKHVVVHTGAGISTSAGIPDFRGPKGVWTLEKEGLKPNISVPFNEAKPTVTHMTLLALLNKGFLHFLVSQNVDGLHLRSGFPPDKLAELHGNMFLDKCNHCERLFIRNEATTTVGQKYTGHYCPVPKPNGRRCRGKLCDTILDWEDELPFRDLDLAELNSRKADLSICLGTTLQIIPSGNLPILTKKSGGKLVICNLQPTKHDKSADLIIHGYIDDIMIRLAKILEVEIPEYKVANDQTKNIREKTREYIQDFCIEKFIPKKKITISNNDDKMNKESEHAEFKNEIKEEYHTKIEINNKEQSETDLCEEYT</sequence>
<dbReference type="GO" id="GO:0070403">
    <property type="term" value="F:NAD+ binding"/>
    <property type="evidence" value="ECO:0007669"/>
    <property type="project" value="InterPro"/>
</dbReference>
<evidence type="ECO:0000256" key="2">
    <source>
        <dbReference type="ARBA" id="ARBA00022679"/>
    </source>
</evidence>
<dbReference type="SUPFAM" id="SSF52467">
    <property type="entry name" value="DHS-like NAD/FAD-binding domain"/>
    <property type="match status" value="1"/>
</dbReference>
<dbReference type="GO" id="GO:0003714">
    <property type="term" value="F:transcription corepressor activity"/>
    <property type="evidence" value="ECO:0007669"/>
    <property type="project" value="TreeGrafter"/>
</dbReference>
<comment type="similarity">
    <text evidence="6">Belongs to the sirtuin family. Class IV subfamily.</text>
</comment>
<evidence type="ECO:0000259" key="8">
    <source>
        <dbReference type="PROSITE" id="PS50305"/>
    </source>
</evidence>
<gene>
    <name evidence="9" type="primary">Sirt6</name>
    <name evidence="9" type="ORF">NPIL_143761</name>
</gene>
<feature type="binding site" evidence="7">
    <location>
        <position position="176"/>
    </location>
    <ligand>
        <name>Zn(2+)</name>
        <dbReference type="ChEBI" id="CHEBI:29105"/>
    </ligand>
</feature>
<name>A0A8X6MPH3_NEPPI</name>
<dbReference type="Gene3D" id="2.20.28.200">
    <property type="match status" value="1"/>
</dbReference>
<dbReference type="PANTHER" id="PTHR11085">
    <property type="entry name" value="NAD-DEPENDENT PROTEIN DEACYLASE SIRTUIN-5, MITOCHONDRIAL-RELATED"/>
    <property type="match status" value="1"/>
</dbReference>
<evidence type="ECO:0000313" key="10">
    <source>
        <dbReference type="Proteomes" id="UP000887013"/>
    </source>
</evidence>
<dbReference type="OrthoDB" id="2919105at2759"/>
<feature type="active site" description="Proton acceptor" evidence="7">
    <location>
        <position position="133"/>
    </location>
</feature>
<feature type="binding site" evidence="7">
    <location>
        <position position="141"/>
    </location>
    <ligand>
        <name>Zn(2+)</name>
        <dbReference type="ChEBI" id="CHEBI:29105"/>
    </ligand>
</feature>
<dbReference type="InterPro" id="IPR026590">
    <property type="entry name" value="Ssirtuin_cat_dom"/>
</dbReference>
<feature type="domain" description="Deacetylase sirtuin-type" evidence="8">
    <location>
        <begin position="27"/>
        <end position="271"/>
    </location>
</feature>
<dbReference type="AlphaFoldDB" id="A0A8X6MPH3"/>
<dbReference type="FunFam" id="3.40.50.1220:FF:000038">
    <property type="entry name" value="NAD-dependent protein deacetylase sirtuin-6 isoform X2"/>
    <property type="match status" value="1"/>
</dbReference>